<dbReference type="Gene3D" id="2.30.30.140">
    <property type="match status" value="1"/>
</dbReference>
<evidence type="ECO:0000256" key="2">
    <source>
        <dbReference type="ARBA" id="ARBA00022737"/>
    </source>
</evidence>
<dbReference type="SMART" id="SM00333">
    <property type="entry name" value="TUDOR"/>
    <property type="match status" value="1"/>
</dbReference>
<dbReference type="GO" id="GO:0003724">
    <property type="term" value="F:RNA helicase activity"/>
    <property type="evidence" value="ECO:0007669"/>
    <property type="project" value="UniProtKB-EC"/>
</dbReference>
<reference evidence="10 11" key="1">
    <citation type="submission" date="2013-11" db="EMBL/GenBank/DDBJ databases">
        <title>Genome sequencing of Stegodyphus mimosarum.</title>
        <authorList>
            <person name="Bechsgaard J."/>
        </authorList>
    </citation>
    <scope>NUCLEOTIDE SEQUENCE [LARGE SCALE GENOMIC DNA]</scope>
</reference>
<keyword evidence="11" id="KW-1185">Reference proteome</keyword>
<feature type="region of interest" description="Disordered" evidence="8">
    <location>
        <begin position="631"/>
        <end position="651"/>
    </location>
</feature>
<organism evidence="10 11">
    <name type="scientific">Stegodyphus mimosarum</name>
    <name type="common">African social velvet spider</name>
    <dbReference type="NCBI Taxonomy" id="407821"/>
    <lineage>
        <taxon>Eukaryota</taxon>
        <taxon>Metazoa</taxon>
        <taxon>Ecdysozoa</taxon>
        <taxon>Arthropoda</taxon>
        <taxon>Chelicerata</taxon>
        <taxon>Arachnida</taxon>
        <taxon>Araneae</taxon>
        <taxon>Araneomorphae</taxon>
        <taxon>Entelegynae</taxon>
        <taxon>Eresoidea</taxon>
        <taxon>Eresidae</taxon>
        <taxon>Stegodyphus</taxon>
    </lineage>
</organism>
<feature type="compositionally biased region" description="Low complexity" evidence="8">
    <location>
        <begin position="192"/>
        <end position="204"/>
    </location>
</feature>
<dbReference type="InterPro" id="IPR002999">
    <property type="entry name" value="Tudor"/>
</dbReference>
<dbReference type="AlphaFoldDB" id="A0A087TEA0"/>
<evidence type="ECO:0000259" key="9">
    <source>
        <dbReference type="PROSITE" id="PS50304"/>
    </source>
</evidence>
<feature type="domain" description="Tudor" evidence="9">
    <location>
        <begin position="15"/>
        <end position="76"/>
    </location>
</feature>
<evidence type="ECO:0000256" key="7">
    <source>
        <dbReference type="ARBA" id="ARBA00047984"/>
    </source>
</evidence>
<dbReference type="EMBL" id="KK114829">
    <property type="protein sequence ID" value="KFM63439.1"/>
    <property type="molecule type" value="Genomic_DNA"/>
</dbReference>
<dbReference type="GO" id="GO:0005524">
    <property type="term" value="F:ATP binding"/>
    <property type="evidence" value="ECO:0007669"/>
    <property type="project" value="UniProtKB-KW"/>
</dbReference>
<dbReference type="PANTHER" id="PTHR22655:SF2">
    <property type="entry name" value="ATP-DEPENDENT RNA HELICASE TDRD12-RELATED"/>
    <property type="match status" value="1"/>
</dbReference>
<keyword evidence="4" id="KW-0378">Hydrolase</keyword>
<sequence>MMQKYYRSIEHSYFEIPLKDTVVIAYIDKKFYRAQVRSILNRTIGHLFRVYLVDYGRECNVPRENLYEAHKDFLTHPFQAVDFKLLGIEPAGLLLDSEDLNVSYGPVENWDVSAYKFVKDIQKVNKIDSVGKPLSESACVSEPFSPVDSVFNAPTSESVANSTIRSITESPMEELETSGSRIYHTPPRCRSSRLSSDKSSSSSNASVCSVTEKLSVVSNNSAVISPLNEVHKTKHPPRNQRIPRSDGIVNAQKQKIPENINHLAEESGINRTQECSPIKLFEEAKEKLDEQTQCNKLQGSLERHPGESQKEDAVQHILNLNKKNLPLANIASENLPKQSSVDFKKVYDFLQRQKKLSPSNLDSKCKIQSKEHSSEEFQTPKLISNTPDLKSSVFADSFAQKLNHSSAENFKSFTDNFHSYHSDNLSAEEKKNNRLHDSNSSSCCLVNEAFIGTPQKNVKQEMCTSTPVLTSSPRMNTSVDFSKVKQFILQRRKIPTLSSPSSDIQSEMSLLHHKTLKSPSVHKADKDQEYLSSNSNSVKSQSLLLQDNQNKDCVSKVDLRNVLVTESEVEVQHFNKHLSPELSPIMQLNPYPEYGSNFICVEKFSQSSLPKESSNIFPKVVETDDTVYRDKRNATVSSENADVSKASHELN</sequence>
<feature type="compositionally biased region" description="Basic and acidic residues" evidence="8">
    <location>
        <begin position="363"/>
        <end position="375"/>
    </location>
</feature>
<evidence type="ECO:0000256" key="3">
    <source>
        <dbReference type="ARBA" id="ARBA00022741"/>
    </source>
</evidence>
<name>A0A087TEA0_STEMI</name>
<proteinExistence type="predicted"/>
<dbReference type="Gene3D" id="2.40.50.90">
    <property type="match status" value="1"/>
</dbReference>
<keyword evidence="5" id="KW-0347">Helicase</keyword>
<protein>
    <recommendedName>
        <fullName evidence="1">RNA helicase</fullName>
        <ecNumber evidence="1">3.6.4.13</ecNumber>
    </recommendedName>
</protein>
<dbReference type="PANTHER" id="PTHR22655">
    <property type="entry name" value="ATP-DEPENDENT RNA HELICASE TDRD12-RELATED"/>
    <property type="match status" value="1"/>
</dbReference>
<evidence type="ECO:0000256" key="4">
    <source>
        <dbReference type="ARBA" id="ARBA00022801"/>
    </source>
</evidence>
<feature type="non-terminal residue" evidence="10">
    <location>
        <position position="651"/>
    </location>
</feature>
<comment type="catalytic activity">
    <reaction evidence="7">
        <text>ATP + H2O = ADP + phosphate + H(+)</text>
        <dbReference type="Rhea" id="RHEA:13065"/>
        <dbReference type="ChEBI" id="CHEBI:15377"/>
        <dbReference type="ChEBI" id="CHEBI:15378"/>
        <dbReference type="ChEBI" id="CHEBI:30616"/>
        <dbReference type="ChEBI" id="CHEBI:43474"/>
        <dbReference type="ChEBI" id="CHEBI:456216"/>
        <dbReference type="EC" id="3.6.4.13"/>
    </reaction>
</comment>
<dbReference type="Proteomes" id="UP000054359">
    <property type="component" value="Unassembled WGS sequence"/>
</dbReference>
<evidence type="ECO:0000256" key="1">
    <source>
        <dbReference type="ARBA" id="ARBA00012552"/>
    </source>
</evidence>
<accession>A0A087TEA0</accession>
<dbReference type="Pfam" id="PF00567">
    <property type="entry name" value="TUDOR"/>
    <property type="match status" value="1"/>
</dbReference>
<evidence type="ECO:0000313" key="11">
    <source>
        <dbReference type="Proteomes" id="UP000054359"/>
    </source>
</evidence>
<evidence type="ECO:0000256" key="5">
    <source>
        <dbReference type="ARBA" id="ARBA00022806"/>
    </source>
</evidence>
<gene>
    <name evidence="10" type="ORF">X975_21929</name>
</gene>
<feature type="region of interest" description="Disordered" evidence="8">
    <location>
        <begin position="168"/>
        <end position="204"/>
    </location>
</feature>
<keyword evidence="6" id="KW-0067">ATP-binding</keyword>
<dbReference type="PROSITE" id="PS50304">
    <property type="entry name" value="TUDOR"/>
    <property type="match status" value="1"/>
</dbReference>
<dbReference type="GO" id="GO:0016787">
    <property type="term" value="F:hydrolase activity"/>
    <property type="evidence" value="ECO:0007669"/>
    <property type="project" value="UniProtKB-KW"/>
</dbReference>
<dbReference type="GO" id="GO:0042078">
    <property type="term" value="P:germ-line stem cell division"/>
    <property type="evidence" value="ECO:0007669"/>
    <property type="project" value="TreeGrafter"/>
</dbReference>
<dbReference type="SUPFAM" id="SSF63748">
    <property type="entry name" value="Tudor/PWWP/MBT"/>
    <property type="match status" value="1"/>
</dbReference>
<evidence type="ECO:0000256" key="8">
    <source>
        <dbReference type="SAM" id="MobiDB-lite"/>
    </source>
</evidence>
<dbReference type="EC" id="3.6.4.13" evidence="1"/>
<dbReference type="GO" id="GO:0005737">
    <property type="term" value="C:cytoplasm"/>
    <property type="evidence" value="ECO:0007669"/>
    <property type="project" value="UniProtKB-ARBA"/>
</dbReference>
<keyword evidence="3" id="KW-0547">Nucleotide-binding</keyword>
<keyword evidence="2" id="KW-0677">Repeat</keyword>
<evidence type="ECO:0000313" key="10">
    <source>
        <dbReference type="EMBL" id="KFM63439.1"/>
    </source>
</evidence>
<evidence type="ECO:0000256" key="6">
    <source>
        <dbReference type="ARBA" id="ARBA00022840"/>
    </source>
</evidence>
<feature type="region of interest" description="Disordered" evidence="8">
    <location>
        <begin position="360"/>
        <end position="383"/>
    </location>
</feature>
<dbReference type="OrthoDB" id="249932at2759"/>
<dbReference type="InterPro" id="IPR035437">
    <property type="entry name" value="SNase_OB-fold_sf"/>
</dbReference>